<dbReference type="OrthoDB" id="1493071at2"/>
<keyword evidence="1" id="KW-1133">Transmembrane helix</keyword>
<keyword evidence="1" id="KW-0472">Membrane</keyword>
<dbReference type="RefSeq" id="WP_099152614.1">
    <property type="nucleotide sequence ID" value="NZ_PDUD01000028.1"/>
</dbReference>
<accession>A0A2D0N5W8</accession>
<feature type="transmembrane region" description="Helical" evidence="1">
    <location>
        <begin position="133"/>
        <end position="151"/>
    </location>
</feature>
<sequence length="251" mass="28778">MTNQPEEQYKPAEKLELGAIETQAFPKVFKKVSCPSCEEEVQANNLNLQNSMAKCGSCNAIFSIEEEVASVKVQKDMKQEFIRPEGVDLFYFKDDLDITVQQHIQGLDAFGIFFAPMSAIFALLIYVAKGISVLYPVFFAIITLYFLYRVLNYSRNKTYIDINSKYLSIRSRPKNFKKDRTYAANEIDQLYLKHSGDGMGYYTIHMIVNGVEGQTHEKLLTLNTLSKAKYVEQEIERYLNIEDRAVPEANV</sequence>
<evidence type="ECO:0000313" key="3">
    <source>
        <dbReference type="Proteomes" id="UP000223913"/>
    </source>
</evidence>
<evidence type="ECO:0000313" key="2">
    <source>
        <dbReference type="EMBL" id="PHN03901.1"/>
    </source>
</evidence>
<reference evidence="2 3" key="1">
    <citation type="submission" date="2017-10" db="EMBL/GenBank/DDBJ databases">
        <title>The draft genome sequence of Lewinella nigricans NBRC 102662.</title>
        <authorList>
            <person name="Wang K."/>
        </authorList>
    </citation>
    <scope>NUCLEOTIDE SEQUENCE [LARGE SCALE GENOMIC DNA]</scope>
    <source>
        <strain evidence="2 3">NBRC 102662</strain>
    </source>
</reference>
<keyword evidence="3" id="KW-1185">Reference proteome</keyword>
<proteinExistence type="predicted"/>
<dbReference type="Proteomes" id="UP000223913">
    <property type="component" value="Unassembled WGS sequence"/>
</dbReference>
<dbReference type="EMBL" id="PDUD01000028">
    <property type="protein sequence ID" value="PHN03901.1"/>
    <property type="molecule type" value="Genomic_DNA"/>
</dbReference>
<gene>
    <name evidence="2" type="ORF">CRP01_23805</name>
</gene>
<evidence type="ECO:0000256" key="1">
    <source>
        <dbReference type="SAM" id="Phobius"/>
    </source>
</evidence>
<protein>
    <submittedName>
        <fullName evidence="2">Uncharacterized protein</fullName>
    </submittedName>
</protein>
<organism evidence="2 3">
    <name type="scientific">Flavilitoribacter nigricans (strain ATCC 23147 / DSM 23189 / NBRC 102662 / NCIMB 1420 / SS-2)</name>
    <name type="common">Lewinella nigricans</name>
    <dbReference type="NCBI Taxonomy" id="1122177"/>
    <lineage>
        <taxon>Bacteria</taxon>
        <taxon>Pseudomonadati</taxon>
        <taxon>Bacteroidota</taxon>
        <taxon>Saprospiria</taxon>
        <taxon>Saprospirales</taxon>
        <taxon>Lewinellaceae</taxon>
        <taxon>Flavilitoribacter</taxon>
    </lineage>
</organism>
<feature type="transmembrane region" description="Helical" evidence="1">
    <location>
        <begin position="109"/>
        <end position="127"/>
    </location>
</feature>
<comment type="caution">
    <text evidence="2">The sequence shown here is derived from an EMBL/GenBank/DDBJ whole genome shotgun (WGS) entry which is preliminary data.</text>
</comment>
<keyword evidence="1" id="KW-0812">Transmembrane</keyword>
<dbReference type="AlphaFoldDB" id="A0A2D0N5W8"/>
<name>A0A2D0N5W8_FLAN2</name>